<keyword evidence="3" id="KW-1185">Reference proteome</keyword>
<proteinExistence type="predicted"/>
<gene>
    <name evidence="2" type="ORF">GCM10010357_40260</name>
</gene>
<comment type="caution">
    <text evidence="2">The sequence shown here is derived from an EMBL/GenBank/DDBJ whole genome shotgun (WGS) entry which is preliminary data.</text>
</comment>
<feature type="region of interest" description="Disordered" evidence="1">
    <location>
        <begin position="55"/>
        <end position="77"/>
    </location>
</feature>
<sequence>MAIDRGCICSRSWFLTCGQLQLRGQEEGRPVDEHRFGSHSGRPELAPGWLEIHEDLPADPAASQTTVPRPKQHPLPHDRIRAARAAVTVITRTVRRLSHGGRSRRILAAPSRLIAAERPTRQSFQRKVNIARIDLMTA</sequence>
<organism evidence="2 3">
    <name type="scientific">Streptomyces luteireticuli</name>
    <dbReference type="NCBI Taxonomy" id="173858"/>
    <lineage>
        <taxon>Bacteria</taxon>
        <taxon>Bacillati</taxon>
        <taxon>Actinomycetota</taxon>
        <taxon>Actinomycetes</taxon>
        <taxon>Kitasatosporales</taxon>
        <taxon>Streptomycetaceae</taxon>
        <taxon>Streptomyces</taxon>
    </lineage>
</organism>
<name>A0ABN0YWP5_9ACTN</name>
<reference evidence="2 3" key="1">
    <citation type="journal article" date="2019" name="Int. J. Syst. Evol. Microbiol.">
        <title>The Global Catalogue of Microorganisms (GCM) 10K type strain sequencing project: providing services to taxonomists for standard genome sequencing and annotation.</title>
        <authorList>
            <consortium name="The Broad Institute Genomics Platform"/>
            <consortium name="The Broad Institute Genome Sequencing Center for Infectious Disease"/>
            <person name="Wu L."/>
            <person name="Ma J."/>
        </authorList>
    </citation>
    <scope>NUCLEOTIDE SEQUENCE [LARGE SCALE GENOMIC DNA]</scope>
    <source>
        <strain evidence="2 3">JCM 4788</strain>
    </source>
</reference>
<evidence type="ECO:0000313" key="2">
    <source>
        <dbReference type="EMBL" id="GAA0414942.1"/>
    </source>
</evidence>
<accession>A0ABN0YWP5</accession>
<evidence type="ECO:0000313" key="3">
    <source>
        <dbReference type="Proteomes" id="UP001500879"/>
    </source>
</evidence>
<protein>
    <submittedName>
        <fullName evidence="2">Uncharacterized protein</fullName>
    </submittedName>
</protein>
<dbReference type="Proteomes" id="UP001500879">
    <property type="component" value="Unassembled WGS sequence"/>
</dbReference>
<evidence type="ECO:0000256" key="1">
    <source>
        <dbReference type="SAM" id="MobiDB-lite"/>
    </source>
</evidence>
<dbReference type="EMBL" id="BAAABX010000047">
    <property type="protein sequence ID" value="GAA0414942.1"/>
    <property type="molecule type" value="Genomic_DNA"/>
</dbReference>